<gene>
    <name evidence="2" type="ORF">CSC94_14365</name>
</gene>
<dbReference type="Pfam" id="PF01814">
    <property type="entry name" value="Hemerythrin"/>
    <property type="match status" value="1"/>
</dbReference>
<dbReference type="AlphaFoldDB" id="A0A2G1QLX0"/>
<feature type="domain" description="Hemerythrin-like" evidence="1">
    <location>
        <begin position="24"/>
        <end position="159"/>
    </location>
</feature>
<protein>
    <recommendedName>
        <fullName evidence="1">Hemerythrin-like domain-containing protein</fullName>
    </recommendedName>
</protein>
<evidence type="ECO:0000259" key="1">
    <source>
        <dbReference type="Pfam" id="PF01814"/>
    </source>
</evidence>
<accession>A0A2G1QLX0</accession>
<dbReference type="InterPro" id="IPR012312">
    <property type="entry name" value="Hemerythrin-like"/>
</dbReference>
<dbReference type="OrthoDB" id="8282715at2"/>
<dbReference type="Gene3D" id="1.20.120.520">
    <property type="entry name" value="nmb1532 protein domain like"/>
    <property type="match status" value="1"/>
</dbReference>
<keyword evidence="3" id="KW-1185">Reference proteome</keyword>
<reference evidence="2 3" key="1">
    <citation type="submission" date="2017-10" db="EMBL/GenBank/DDBJ databases">
        <title>Sedimentibacterium mangrovi gen. nov., sp. nov., a novel member of family Phyllobacteriacea isolated from mangrove sediment.</title>
        <authorList>
            <person name="Liao H."/>
            <person name="Tian Y."/>
        </authorList>
    </citation>
    <scope>NUCLEOTIDE SEQUENCE [LARGE SCALE GENOMIC DNA]</scope>
    <source>
        <strain evidence="2 3">X9-2-2</strain>
    </source>
</reference>
<sequence>MASTPSRADSLWDIEGLSRFGGNPLEAFLRTHEDQLALCRMLEEIADSLPDNVDKQKCMHAAREIWPLLRGAHSFEEKVVFPMFVERLSHVAGLPETISRLKAEHAEDECYAEELTDSLLLLGAGDKGLNFDTVGYMLRGFFESVRRHIAFEREHVMRLATEAGMTNGPQGSA</sequence>
<comment type="caution">
    <text evidence="2">The sequence shown here is derived from an EMBL/GenBank/DDBJ whole genome shotgun (WGS) entry which is preliminary data.</text>
</comment>
<evidence type="ECO:0000313" key="2">
    <source>
        <dbReference type="EMBL" id="PHP66461.1"/>
    </source>
</evidence>
<dbReference type="Proteomes" id="UP000221168">
    <property type="component" value="Unassembled WGS sequence"/>
</dbReference>
<proteinExistence type="predicted"/>
<organism evidence="2 3">
    <name type="scientific">Zhengella mangrovi</name>
    <dbReference type="NCBI Taxonomy" id="1982044"/>
    <lineage>
        <taxon>Bacteria</taxon>
        <taxon>Pseudomonadati</taxon>
        <taxon>Pseudomonadota</taxon>
        <taxon>Alphaproteobacteria</taxon>
        <taxon>Hyphomicrobiales</taxon>
        <taxon>Notoacmeibacteraceae</taxon>
        <taxon>Zhengella</taxon>
    </lineage>
</organism>
<dbReference type="RefSeq" id="WP_099307040.1">
    <property type="nucleotide sequence ID" value="NZ_PDVP01000008.1"/>
</dbReference>
<evidence type="ECO:0000313" key="3">
    <source>
        <dbReference type="Proteomes" id="UP000221168"/>
    </source>
</evidence>
<dbReference type="EMBL" id="PDVP01000008">
    <property type="protein sequence ID" value="PHP66461.1"/>
    <property type="molecule type" value="Genomic_DNA"/>
</dbReference>
<name>A0A2G1QLX0_9HYPH</name>